<evidence type="ECO:0000259" key="5">
    <source>
        <dbReference type="PROSITE" id="PS50222"/>
    </source>
</evidence>
<dbReference type="HOGENOM" id="CLU_1596629_0_0_1"/>
<dbReference type="GeneID" id="6755651"/>
<dbReference type="RefSeq" id="XP_002114438.1">
    <property type="nucleotide sequence ID" value="XM_002114402.1"/>
</dbReference>
<dbReference type="InterPro" id="IPR051433">
    <property type="entry name" value="CIBP"/>
</dbReference>
<dbReference type="PhylomeDB" id="B3S1A6"/>
<accession>B3S1A6</accession>
<dbReference type="GO" id="GO:0005509">
    <property type="term" value="F:calcium ion binding"/>
    <property type="evidence" value="ECO:0000318"/>
    <property type="project" value="GO_Central"/>
</dbReference>
<keyword evidence="1" id="KW-0479">Metal-binding</keyword>
<dbReference type="EMBL" id="DS985247">
    <property type="protein sequence ID" value="EDV23528.1"/>
    <property type="molecule type" value="Genomic_DNA"/>
</dbReference>
<evidence type="ECO:0000256" key="1">
    <source>
        <dbReference type="ARBA" id="ARBA00022723"/>
    </source>
</evidence>
<evidence type="ECO:0000256" key="4">
    <source>
        <dbReference type="ARBA" id="ARBA00022842"/>
    </source>
</evidence>
<dbReference type="eggNOG" id="KOG0034">
    <property type="taxonomic scope" value="Eukaryota"/>
</dbReference>
<feature type="domain" description="EF-hand" evidence="5">
    <location>
        <begin position="61"/>
        <end position="96"/>
    </location>
</feature>
<dbReference type="InParanoid" id="B3S1A6"/>
<dbReference type="CTD" id="6755651"/>
<proteinExistence type="predicted"/>
<keyword evidence="2" id="KW-0677">Repeat</keyword>
<dbReference type="Gene3D" id="1.10.238.10">
    <property type="entry name" value="EF-hand"/>
    <property type="match status" value="2"/>
</dbReference>
<dbReference type="PROSITE" id="PS00018">
    <property type="entry name" value="EF_HAND_1"/>
    <property type="match status" value="2"/>
</dbReference>
<dbReference type="STRING" id="10228.B3S1A6"/>
<keyword evidence="4" id="KW-0460">Magnesium</keyword>
<name>B3S1A6_TRIAD</name>
<evidence type="ECO:0000313" key="7">
    <source>
        <dbReference type="Proteomes" id="UP000009022"/>
    </source>
</evidence>
<dbReference type="PANTHER" id="PTHR45791:SF1">
    <property type="entry name" value="CALCIUM AND INTEGRIN BINDING FAMILY MEMBER 1"/>
    <property type="match status" value="1"/>
</dbReference>
<keyword evidence="7" id="KW-1185">Reference proteome</keyword>
<evidence type="ECO:0000256" key="3">
    <source>
        <dbReference type="ARBA" id="ARBA00022837"/>
    </source>
</evidence>
<organism evidence="6 7">
    <name type="scientific">Trichoplax adhaerens</name>
    <name type="common">Trichoplax reptans</name>
    <dbReference type="NCBI Taxonomy" id="10228"/>
    <lineage>
        <taxon>Eukaryota</taxon>
        <taxon>Metazoa</taxon>
        <taxon>Placozoa</taxon>
        <taxon>Uniplacotomia</taxon>
        <taxon>Trichoplacea</taxon>
        <taxon>Trichoplacidae</taxon>
        <taxon>Trichoplax</taxon>
    </lineage>
</organism>
<dbReference type="PANTHER" id="PTHR45791">
    <property type="entry name" value="CALCIUM AND INTEGRIN BINDING FAMILY MEMBER 2"/>
    <property type="match status" value="1"/>
</dbReference>
<dbReference type="KEGG" id="tad:TRIADDRAFT_58256"/>
<dbReference type="PROSITE" id="PS50222">
    <property type="entry name" value="EF_HAND_2"/>
    <property type="match status" value="1"/>
</dbReference>
<protein>
    <recommendedName>
        <fullName evidence="5">EF-hand domain-containing protein</fullName>
    </recommendedName>
</protein>
<dbReference type="InterPro" id="IPR018247">
    <property type="entry name" value="EF_Hand_1_Ca_BS"/>
</dbReference>
<dbReference type="SUPFAM" id="SSF47473">
    <property type="entry name" value="EF-hand"/>
    <property type="match status" value="1"/>
</dbReference>
<dbReference type="InterPro" id="IPR002048">
    <property type="entry name" value="EF_hand_dom"/>
</dbReference>
<evidence type="ECO:0000313" key="6">
    <source>
        <dbReference type="EMBL" id="EDV23528.1"/>
    </source>
</evidence>
<sequence length="167" mass="19108">MEISTPATITLREGMGGNSSTQITKEELENLKVNPFADRICTILSSSEDRDGSMSFEDTAPKDLKAELAFAIYDFDGDNSIGRSDLAQLVYRLCGKARINEEELNILIEAVLDEADLDHSRTLCQIEFMHLLTHSPNFERKKVDCKYFYLFHTRIEEAFMKQEPFQQ</sequence>
<dbReference type="AlphaFoldDB" id="B3S1A6"/>
<dbReference type="OrthoDB" id="114727at2759"/>
<dbReference type="InterPro" id="IPR011992">
    <property type="entry name" value="EF-hand-dom_pair"/>
</dbReference>
<gene>
    <name evidence="6" type="ORF">TRIADDRAFT_58256</name>
</gene>
<evidence type="ECO:0000256" key="2">
    <source>
        <dbReference type="ARBA" id="ARBA00022737"/>
    </source>
</evidence>
<dbReference type="GO" id="GO:0000287">
    <property type="term" value="F:magnesium ion binding"/>
    <property type="evidence" value="ECO:0000318"/>
    <property type="project" value="GO_Central"/>
</dbReference>
<reference evidence="6 7" key="1">
    <citation type="journal article" date="2008" name="Nature">
        <title>The Trichoplax genome and the nature of placozoans.</title>
        <authorList>
            <person name="Srivastava M."/>
            <person name="Begovic E."/>
            <person name="Chapman J."/>
            <person name="Putnam N.H."/>
            <person name="Hellsten U."/>
            <person name="Kawashima T."/>
            <person name="Kuo A."/>
            <person name="Mitros T."/>
            <person name="Salamov A."/>
            <person name="Carpenter M.L."/>
            <person name="Signorovitch A.Y."/>
            <person name="Moreno M.A."/>
            <person name="Kamm K."/>
            <person name="Grimwood J."/>
            <person name="Schmutz J."/>
            <person name="Shapiro H."/>
            <person name="Grigoriev I.V."/>
            <person name="Buss L.W."/>
            <person name="Schierwater B."/>
            <person name="Dellaporta S.L."/>
            <person name="Rokhsar D.S."/>
        </authorList>
    </citation>
    <scope>NUCLEOTIDE SEQUENCE [LARGE SCALE GENOMIC DNA]</scope>
    <source>
        <strain evidence="6 7">Grell-BS-1999</strain>
    </source>
</reference>
<dbReference type="Proteomes" id="UP000009022">
    <property type="component" value="Unassembled WGS sequence"/>
</dbReference>
<keyword evidence="3" id="KW-0106">Calcium</keyword>